<dbReference type="InterPro" id="IPR020094">
    <property type="entry name" value="TruA/RsuA/RluB/E/F_N"/>
</dbReference>
<evidence type="ECO:0000313" key="5">
    <source>
        <dbReference type="EMBL" id="MBX62177.1"/>
    </source>
</evidence>
<comment type="catalytic activity">
    <reaction evidence="4">
        <text>a uridine in tRNA = a pseudouridine in tRNA</text>
        <dbReference type="Rhea" id="RHEA:54572"/>
        <dbReference type="Rhea" id="RHEA-COMP:13339"/>
        <dbReference type="Rhea" id="RHEA-COMP:13934"/>
        <dbReference type="ChEBI" id="CHEBI:65314"/>
        <dbReference type="ChEBI" id="CHEBI:65315"/>
    </reaction>
</comment>
<organism evidence="5">
    <name type="scientific">Rhizophora mucronata</name>
    <name type="common">Asiatic mangrove</name>
    <dbReference type="NCBI Taxonomy" id="61149"/>
    <lineage>
        <taxon>Eukaryota</taxon>
        <taxon>Viridiplantae</taxon>
        <taxon>Streptophyta</taxon>
        <taxon>Embryophyta</taxon>
        <taxon>Tracheophyta</taxon>
        <taxon>Spermatophyta</taxon>
        <taxon>Magnoliopsida</taxon>
        <taxon>eudicotyledons</taxon>
        <taxon>Gunneridae</taxon>
        <taxon>Pentapetalae</taxon>
        <taxon>rosids</taxon>
        <taxon>fabids</taxon>
        <taxon>Malpighiales</taxon>
        <taxon>Rhizophoraceae</taxon>
        <taxon>Rhizophora</taxon>
    </lineage>
</organism>
<evidence type="ECO:0000256" key="4">
    <source>
        <dbReference type="ARBA" id="ARBA00036943"/>
    </source>
</evidence>
<dbReference type="InterPro" id="IPR020103">
    <property type="entry name" value="PsdUridine_synth_cat_dom_sf"/>
</dbReference>
<evidence type="ECO:0008006" key="6">
    <source>
        <dbReference type="Google" id="ProtNLM"/>
    </source>
</evidence>
<protein>
    <recommendedName>
        <fullName evidence="6">tRNA pseudouridine synthase</fullName>
    </recommendedName>
</protein>
<name>A0A2P2Q5A7_RHIMU</name>
<sequence>MAISSLRFPLTICLVRDPKLPFKCSIPILPQRKSLFYCFSSLSSPSTCHTLTQSTPISSVPSSGEKWQPFRKKKVVLRVGYVGTDYRGLQKQLDEHSLPTIEGELEHALYKAGGIQDRNYGNLHKIGWARSSRTDKGVHSLATMITMKMEIPENAWKDDPHGIALAKQVNNYLPDNIRVFSILPAQGSFDPRRECGLRKYSYLLPAEIIGIKSHLNAAEIDFHLSEFNDILSAFEV</sequence>
<evidence type="ECO:0000256" key="2">
    <source>
        <dbReference type="ARBA" id="ARBA00022694"/>
    </source>
</evidence>
<dbReference type="PANTHER" id="PTHR11142:SF9">
    <property type="entry name" value="TRNA PSEUDOURIDINE SYNTHASE-RELATED"/>
    <property type="match status" value="1"/>
</dbReference>
<dbReference type="GO" id="GO:0003723">
    <property type="term" value="F:RNA binding"/>
    <property type="evidence" value="ECO:0007669"/>
    <property type="project" value="InterPro"/>
</dbReference>
<dbReference type="GO" id="GO:0009982">
    <property type="term" value="F:pseudouridine synthase activity"/>
    <property type="evidence" value="ECO:0007669"/>
    <property type="project" value="InterPro"/>
</dbReference>
<dbReference type="SUPFAM" id="SSF55120">
    <property type="entry name" value="Pseudouridine synthase"/>
    <property type="match status" value="1"/>
</dbReference>
<dbReference type="GO" id="GO:0031119">
    <property type="term" value="P:tRNA pseudouridine synthesis"/>
    <property type="evidence" value="ECO:0007669"/>
    <property type="project" value="TreeGrafter"/>
</dbReference>
<dbReference type="GO" id="GO:0005634">
    <property type="term" value="C:nucleus"/>
    <property type="evidence" value="ECO:0007669"/>
    <property type="project" value="TreeGrafter"/>
</dbReference>
<evidence type="ECO:0000256" key="3">
    <source>
        <dbReference type="ARBA" id="ARBA00023235"/>
    </source>
</evidence>
<dbReference type="FunFam" id="3.30.70.580:FF:000002">
    <property type="entry name" value="tRNA pseudouridine synthase"/>
    <property type="match status" value="1"/>
</dbReference>
<evidence type="ECO:0000256" key="1">
    <source>
        <dbReference type="ARBA" id="ARBA00009375"/>
    </source>
</evidence>
<dbReference type="PANTHER" id="PTHR11142">
    <property type="entry name" value="PSEUDOURIDYLATE SYNTHASE"/>
    <property type="match status" value="1"/>
</dbReference>
<dbReference type="InterPro" id="IPR001406">
    <property type="entry name" value="PsdUridine_synth_TruA"/>
</dbReference>
<dbReference type="GO" id="GO:1990481">
    <property type="term" value="P:mRNA pseudouridine synthesis"/>
    <property type="evidence" value="ECO:0007669"/>
    <property type="project" value="TreeGrafter"/>
</dbReference>
<comment type="similarity">
    <text evidence="1">Belongs to the tRNA pseudouridine synthase TruA family.</text>
</comment>
<keyword evidence="2" id="KW-0819">tRNA processing</keyword>
<dbReference type="AlphaFoldDB" id="A0A2P2Q5A7"/>
<accession>A0A2P2Q5A7</accession>
<dbReference type="Gene3D" id="3.30.70.580">
    <property type="entry name" value="Pseudouridine synthase I, catalytic domain, N-terminal subdomain"/>
    <property type="match status" value="1"/>
</dbReference>
<proteinExistence type="inferred from homology"/>
<reference evidence="5" key="1">
    <citation type="submission" date="2018-02" db="EMBL/GenBank/DDBJ databases">
        <title>Rhizophora mucronata_Transcriptome.</title>
        <authorList>
            <person name="Meera S.P."/>
            <person name="Sreeshan A."/>
            <person name="Augustine A."/>
        </authorList>
    </citation>
    <scope>NUCLEOTIDE SEQUENCE</scope>
    <source>
        <tissue evidence="5">Leaf</tissue>
    </source>
</reference>
<keyword evidence="3" id="KW-0413">Isomerase</keyword>
<dbReference type="EMBL" id="GGEC01081693">
    <property type="protein sequence ID" value="MBX62177.1"/>
    <property type="molecule type" value="Transcribed_RNA"/>
</dbReference>